<feature type="transmembrane region" description="Helical" evidence="1">
    <location>
        <begin position="45"/>
        <end position="64"/>
    </location>
</feature>
<keyword evidence="1" id="KW-0472">Membrane</keyword>
<dbReference type="Proteomes" id="UP000735302">
    <property type="component" value="Unassembled WGS sequence"/>
</dbReference>
<evidence type="ECO:0008006" key="4">
    <source>
        <dbReference type="Google" id="ProtNLM"/>
    </source>
</evidence>
<reference evidence="2 3" key="1">
    <citation type="journal article" date="2021" name="Elife">
        <title>Chloroplast acquisition without the gene transfer in kleptoplastic sea slugs, Plakobranchus ocellatus.</title>
        <authorList>
            <person name="Maeda T."/>
            <person name="Takahashi S."/>
            <person name="Yoshida T."/>
            <person name="Shimamura S."/>
            <person name="Takaki Y."/>
            <person name="Nagai Y."/>
            <person name="Toyoda A."/>
            <person name="Suzuki Y."/>
            <person name="Arimoto A."/>
            <person name="Ishii H."/>
            <person name="Satoh N."/>
            <person name="Nishiyama T."/>
            <person name="Hasebe M."/>
            <person name="Maruyama T."/>
            <person name="Minagawa J."/>
            <person name="Obokata J."/>
            <person name="Shigenobu S."/>
        </authorList>
    </citation>
    <scope>NUCLEOTIDE SEQUENCE [LARGE SCALE GENOMIC DNA]</scope>
</reference>
<comment type="caution">
    <text evidence="2">The sequence shown here is derived from an EMBL/GenBank/DDBJ whole genome shotgun (WGS) entry which is preliminary data.</text>
</comment>
<name>A0AAV4CQP0_9GAST</name>
<keyword evidence="3" id="KW-1185">Reference proteome</keyword>
<evidence type="ECO:0000313" key="2">
    <source>
        <dbReference type="EMBL" id="GFO34176.1"/>
    </source>
</evidence>
<evidence type="ECO:0000256" key="1">
    <source>
        <dbReference type="SAM" id="Phobius"/>
    </source>
</evidence>
<protein>
    <recommendedName>
        <fullName evidence="4">G-protein coupled receptors family 1 profile domain-containing protein</fullName>
    </recommendedName>
</protein>
<accession>A0AAV4CQP0</accession>
<proteinExistence type="predicted"/>
<dbReference type="AlphaFoldDB" id="A0AAV4CQP0"/>
<dbReference type="EMBL" id="BLXT01006878">
    <property type="protein sequence ID" value="GFO34176.1"/>
    <property type="molecule type" value="Genomic_DNA"/>
</dbReference>
<evidence type="ECO:0000313" key="3">
    <source>
        <dbReference type="Proteomes" id="UP000735302"/>
    </source>
</evidence>
<keyword evidence="1" id="KW-1133">Transmembrane helix</keyword>
<feature type="transmembrane region" description="Helical" evidence="1">
    <location>
        <begin position="12"/>
        <end position="33"/>
    </location>
</feature>
<keyword evidence="1" id="KW-0812">Transmembrane</keyword>
<organism evidence="2 3">
    <name type="scientific">Plakobranchus ocellatus</name>
    <dbReference type="NCBI Taxonomy" id="259542"/>
    <lineage>
        <taxon>Eukaryota</taxon>
        <taxon>Metazoa</taxon>
        <taxon>Spiralia</taxon>
        <taxon>Lophotrochozoa</taxon>
        <taxon>Mollusca</taxon>
        <taxon>Gastropoda</taxon>
        <taxon>Heterobranchia</taxon>
        <taxon>Euthyneura</taxon>
        <taxon>Panpulmonata</taxon>
        <taxon>Sacoglossa</taxon>
        <taxon>Placobranchoidea</taxon>
        <taxon>Plakobranchidae</taxon>
        <taxon>Plakobranchus</taxon>
    </lineage>
</organism>
<sequence>MTLITARVSRYIVSVLSLDFLSTVVLNLALVFQRLICYSSALLRLRHPILVLWIFIPLSVANLLPHIHELFHFQTDIHCPCSRSPWGGFGQHRVIAD</sequence>
<gene>
    <name evidence="2" type="ORF">PoB_006068100</name>
</gene>